<sequence>MHPGPSTGLPRGGAVGALVGLLSVAAHGVAGGGYPDSPEFALLLTVSAAAGCAATGLPHLPGRDAGRGIARLLGALAAGQLAGHAVLAGHVHEQRDSHIARGDVPPAGFLPTGWMLGAHILATLGCAILILAAERLHAVVSRAVRATLGAPGQVAVASAERWSDPPNTIYRFASHGPIGPRAPPAPA</sequence>
<evidence type="ECO:0000256" key="1">
    <source>
        <dbReference type="SAM" id="Phobius"/>
    </source>
</evidence>
<keyword evidence="1" id="KW-1133">Transmembrane helix</keyword>
<name>A0A285LQQ4_9NOCA</name>
<protein>
    <submittedName>
        <fullName evidence="2">Uncharacterized protein</fullName>
    </submittedName>
</protein>
<accession>A0A285LQQ4</accession>
<dbReference type="RefSeq" id="WP_097246303.1">
    <property type="nucleotide sequence ID" value="NZ_JAMTCW010000002.1"/>
</dbReference>
<reference evidence="2 3" key="1">
    <citation type="submission" date="2017-09" db="EMBL/GenBank/DDBJ databases">
        <authorList>
            <person name="Ehlers B."/>
            <person name="Leendertz F.H."/>
        </authorList>
    </citation>
    <scope>NUCLEOTIDE SEQUENCE [LARGE SCALE GENOMIC DNA]</scope>
    <source>
        <strain evidence="2 3">DSM 45537</strain>
    </source>
</reference>
<feature type="transmembrane region" description="Helical" evidence="1">
    <location>
        <begin position="12"/>
        <end position="34"/>
    </location>
</feature>
<gene>
    <name evidence="2" type="ORF">SAMN04244553_4199</name>
</gene>
<dbReference type="EMBL" id="OBEG01000004">
    <property type="protein sequence ID" value="SNY87258.1"/>
    <property type="molecule type" value="Genomic_DNA"/>
</dbReference>
<keyword evidence="1" id="KW-0812">Transmembrane</keyword>
<dbReference type="Proteomes" id="UP000219565">
    <property type="component" value="Unassembled WGS sequence"/>
</dbReference>
<proteinExistence type="predicted"/>
<organism evidence="2 3">
    <name type="scientific">Nocardia amikacinitolerans</name>
    <dbReference type="NCBI Taxonomy" id="756689"/>
    <lineage>
        <taxon>Bacteria</taxon>
        <taxon>Bacillati</taxon>
        <taxon>Actinomycetota</taxon>
        <taxon>Actinomycetes</taxon>
        <taxon>Mycobacteriales</taxon>
        <taxon>Nocardiaceae</taxon>
        <taxon>Nocardia</taxon>
    </lineage>
</organism>
<keyword evidence="1" id="KW-0472">Membrane</keyword>
<dbReference type="OrthoDB" id="4563751at2"/>
<feature type="transmembrane region" description="Helical" evidence="1">
    <location>
        <begin position="40"/>
        <end position="60"/>
    </location>
</feature>
<feature type="transmembrane region" description="Helical" evidence="1">
    <location>
        <begin position="72"/>
        <end position="92"/>
    </location>
</feature>
<evidence type="ECO:0000313" key="2">
    <source>
        <dbReference type="EMBL" id="SNY87258.1"/>
    </source>
</evidence>
<feature type="transmembrane region" description="Helical" evidence="1">
    <location>
        <begin position="112"/>
        <end position="133"/>
    </location>
</feature>
<dbReference type="STRING" id="1379680.GCA_001612615_03539"/>
<evidence type="ECO:0000313" key="3">
    <source>
        <dbReference type="Proteomes" id="UP000219565"/>
    </source>
</evidence>
<keyword evidence="3" id="KW-1185">Reference proteome</keyword>
<dbReference type="AlphaFoldDB" id="A0A285LQQ4"/>